<accession>A0A8H4QDH4</accession>
<protein>
    <submittedName>
        <fullName evidence="1">Peptidase cysteine/serine, trypsin-like protein</fullName>
    </submittedName>
</protein>
<comment type="caution">
    <text evidence="1">The sequence shown here is derived from an EMBL/GenBank/DDBJ whole genome shotgun (WGS) entry which is preliminary data.</text>
</comment>
<gene>
    <name evidence="1" type="ORF">GQ602_000986</name>
</gene>
<name>A0A8H4QDH4_9HYPO</name>
<dbReference type="OrthoDB" id="5424209at2759"/>
<dbReference type="SUPFAM" id="SSF50494">
    <property type="entry name" value="Trypsin-like serine proteases"/>
    <property type="match status" value="1"/>
</dbReference>
<keyword evidence="2" id="KW-1185">Reference proteome</keyword>
<organism evidence="1 2">
    <name type="scientific">Ophiocordyceps camponoti-floridani</name>
    <dbReference type="NCBI Taxonomy" id="2030778"/>
    <lineage>
        <taxon>Eukaryota</taxon>
        <taxon>Fungi</taxon>
        <taxon>Dikarya</taxon>
        <taxon>Ascomycota</taxon>
        <taxon>Pezizomycotina</taxon>
        <taxon>Sordariomycetes</taxon>
        <taxon>Hypocreomycetidae</taxon>
        <taxon>Hypocreales</taxon>
        <taxon>Ophiocordycipitaceae</taxon>
        <taxon>Ophiocordyceps</taxon>
    </lineage>
</organism>
<evidence type="ECO:0000313" key="1">
    <source>
        <dbReference type="EMBL" id="KAF4595373.1"/>
    </source>
</evidence>
<proteinExistence type="predicted"/>
<sequence length="212" mass="23063">MEFPYDDKLNMGACIGARRYVPRNDGVWRSPVSGTLACYVDLLRRGKWEKYAITNHHVVRPALDGFMLDRVEGDGTSTYGEPRLGSDLGIADEKGSMIVDKEPLYKVGTVTGATEGAFSKFKTSLGSDFCAHLPDRRSEECTMIGNNQDFGKPGDSGSIVFTGSGEAVGLLWGGKAVNQSTQPFTLVTPLDDVFQHIKEYSGGAVEDIRISQ</sequence>
<reference evidence="1 2" key="1">
    <citation type="journal article" date="2020" name="G3 (Bethesda)">
        <title>Genetic Underpinnings of Host Manipulation by Ophiocordyceps as Revealed by Comparative Transcriptomics.</title>
        <authorList>
            <person name="Will I."/>
            <person name="Das B."/>
            <person name="Trinh T."/>
            <person name="Brachmann A."/>
            <person name="Ohm R.A."/>
            <person name="de Bekker C."/>
        </authorList>
    </citation>
    <scope>NUCLEOTIDE SEQUENCE [LARGE SCALE GENOMIC DNA]</scope>
    <source>
        <strain evidence="1 2">EC05</strain>
    </source>
</reference>
<evidence type="ECO:0000313" key="2">
    <source>
        <dbReference type="Proteomes" id="UP000562929"/>
    </source>
</evidence>
<dbReference type="Proteomes" id="UP000562929">
    <property type="component" value="Unassembled WGS sequence"/>
</dbReference>
<dbReference type="AlphaFoldDB" id="A0A8H4QDH4"/>
<dbReference type="InterPro" id="IPR009003">
    <property type="entry name" value="Peptidase_S1_PA"/>
</dbReference>
<dbReference type="EMBL" id="JAACLJ010000001">
    <property type="protein sequence ID" value="KAF4595373.1"/>
    <property type="molecule type" value="Genomic_DNA"/>
</dbReference>